<dbReference type="Proteomes" id="UP001596470">
    <property type="component" value="Unassembled WGS sequence"/>
</dbReference>
<dbReference type="EMBL" id="JBHSYS010000003">
    <property type="protein sequence ID" value="MFC6958950.1"/>
    <property type="molecule type" value="Genomic_DNA"/>
</dbReference>
<feature type="transmembrane region" description="Helical" evidence="2">
    <location>
        <begin position="149"/>
        <end position="174"/>
    </location>
</feature>
<feature type="region of interest" description="Disordered" evidence="1">
    <location>
        <begin position="291"/>
        <end position="342"/>
    </location>
</feature>
<keyword evidence="4" id="KW-1185">Reference proteome</keyword>
<evidence type="ECO:0000313" key="3">
    <source>
        <dbReference type="EMBL" id="MFC6958950.1"/>
    </source>
</evidence>
<protein>
    <submittedName>
        <fullName evidence="3">DUF1700 domain-containing protein</fullName>
    </submittedName>
</protein>
<dbReference type="RefSeq" id="WP_382350846.1">
    <property type="nucleotide sequence ID" value="NZ_JBHMBP010000003.1"/>
</dbReference>
<sequence>MTDSPRGTEAATYLAEVRRHLADLPPAVREDLLADLEAHLNEVAADLEPDATLAGRLGAPAAYAAELRETVVVEGDSEPAAPRRDRIAEARAAVARTADAATRSAGMGDFAEFREKVRPGWWAVRGAIGALLLLYWISSMQYGFTDFWIFGAIPGLVFGLAAVLLGVWISLRIGTASTRWGRASQLWTAWLGAGLVVLAAYQFAWIYTGGLPDRYVPSSSYSYDDGSLEIEDLRAYDENGEPIEGFYLFDQNGDPVLLGDPYLCESSEDQYADPYAEHGYLYPLCATPEEALQNPSDADDTAAPTAEPGDGSASEEDPTDPATTEEPTTAEATPSEAEPTTE</sequence>
<feature type="compositionally biased region" description="Low complexity" evidence="1">
    <location>
        <begin position="301"/>
        <end position="310"/>
    </location>
</feature>
<feature type="transmembrane region" description="Helical" evidence="2">
    <location>
        <begin position="120"/>
        <end position="137"/>
    </location>
</feature>
<comment type="caution">
    <text evidence="3">The sequence shown here is derived from an EMBL/GenBank/DDBJ whole genome shotgun (WGS) entry which is preliminary data.</text>
</comment>
<dbReference type="Pfam" id="PF22564">
    <property type="entry name" value="HAAS"/>
    <property type="match status" value="1"/>
</dbReference>
<keyword evidence="2" id="KW-0472">Membrane</keyword>
<feature type="compositionally biased region" description="Low complexity" evidence="1">
    <location>
        <begin position="320"/>
        <end position="342"/>
    </location>
</feature>
<evidence type="ECO:0000256" key="1">
    <source>
        <dbReference type="SAM" id="MobiDB-lite"/>
    </source>
</evidence>
<keyword evidence="2" id="KW-0812">Transmembrane</keyword>
<keyword evidence="2" id="KW-1133">Transmembrane helix</keyword>
<feature type="transmembrane region" description="Helical" evidence="2">
    <location>
        <begin position="186"/>
        <end position="207"/>
    </location>
</feature>
<evidence type="ECO:0000313" key="4">
    <source>
        <dbReference type="Proteomes" id="UP001596470"/>
    </source>
</evidence>
<organism evidence="3 4">
    <name type="scientific">Glycomyces mayteni</name>
    <dbReference type="NCBI Taxonomy" id="543887"/>
    <lineage>
        <taxon>Bacteria</taxon>
        <taxon>Bacillati</taxon>
        <taxon>Actinomycetota</taxon>
        <taxon>Actinomycetes</taxon>
        <taxon>Glycomycetales</taxon>
        <taxon>Glycomycetaceae</taxon>
        <taxon>Glycomyces</taxon>
    </lineage>
</organism>
<accession>A0ABW2D9F6</accession>
<proteinExistence type="predicted"/>
<gene>
    <name evidence="3" type="ORF">ACFQS3_17250</name>
</gene>
<evidence type="ECO:0000256" key="2">
    <source>
        <dbReference type="SAM" id="Phobius"/>
    </source>
</evidence>
<reference evidence="4" key="1">
    <citation type="journal article" date="2019" name="Int. J. Syst. Evol. Microbiol.">
        <title>The Global Catalogue of Microorganisms (GCM) 10K type strain sequencing project: providing services to taxonomists for standard genome sequencing and annotation.</title>
        <authorList>
            <consortium name="The Broad Institute Genomics Platform"/>
            <consortium name="The Broad Institute Genome Sequencing Center for Infectious Disease"/>
            <person name="Wu L."/>
            <person name="Ma J."/>
        </authorList>
    </citation>
    <scope>NUCLEOTIDE SEQUENCE [LARGE SCALE GENOMIC DNA]</scope>
    <source>
        <strain evidence="4">KACC 12634</strain>
    </source>
</reference>
<name>A0ABW2D9F6_9ACTN</name>